<protein>
    <submittedName>
        <fullName evidence="2">Uncharacterized protein</fullName>
    </submittedName>
</protein>
<evidence type="ECO:0000313" key="2">
    <source>
        <dbReference type="EMBL" id="KAH6869661.1"/>
    </source>
</evidence>
<organism evidence="2 3">
    <name type="scientific">Thelonectria olida</name>
    <dbReference type="NCBI Taxonomy" id="1576542"/>
    <lineage>
        <taxon>Eukaryota</taxon>
        <taxon>Fungi</taxon>
        <taxon>Dikarya</taxon>
        <taxon>Ascomycota</taxon>
        <taxon>Pezizomycotina</taxon>
        <taxon>Sordariomycetes</taxon>
        <taxon>Hypocreomycetidae</taxon>
        <taxon>Hypocreales</taxon>
        <taxon>Nectriaceae</taxon>
        <taxon>Thelonectria</taxon>
    </lineage>
</organism>
<dbReference type="OrthoDB" id="5063360at2759"/>
<dbReference type="EMBL" id="JAGPYM010000068">
    <property type="protein sequence ID" value="KAH6869661.1"/>
    <property type="molecule type" value="Genomic_DNA"/>
</dbReference>
<feature type="region of interest" description="Disordered" evidence="1">
    <location>
        <begin position="186"/>
        <end position="216"/>
    </location>
</feature>
<feature type="compositionally biased region" description="Low complexity" evidence="1">
    <location>
        <begin position="326"/>
        <end position="343"/>
    </location>
</feature>
<accession>A0A9P9AH35</accession>
<evidence type="ECO:0000256" key="1">
    <source>
        <dbReference type="SAM" id="MobiDB-lite"/>
    </source>
</evidence>
<comment type="caution">
    <text evidence="2">The sequence shown here is derived from an EMBL/GenBank/DDBJ whole genome shotgun (WGS) entry which is preliminary data.</text>
</comment>
<dbReference type="Proteomes" id="UP000777438">
    <property type="component" value="Unassembled WGS sequence"/>
</dbReference>
<sequence>MNHVEPTEFSHKATEFIHRVQAIQLDLTHSRLKFESSVRDYQHDMNRTESLLSQLLRDVRASLPPPSRFTQEPPDTISSDDEQDVKLKEDRELEACQTRNGARCPHLECLGRDKLFKRRENLVRHYTRHLLCDDECAVCERRIINESDRRQHIGTCLKPDHEGWKSAQQAWREALGIAKGFIDRASTKRPRAAEESLRSRKAQKLAGDPQGPTVGIPRAQILDAPSDTPARVPLDMQTSSEGFGMLHAPPDRAPFCNYYTMETHPSLNTLPPGVPPDRALHSTHAPPHAPERALFSDCYTLDLRQEDLEAFVEQTWAAGTSATVDSSTVPSQQPSIVSVQQGA</sequence>
<name>A0A9P9AH35_9HYPO</name>
<gene>
    <name evidence="2" type="ORF">B0T10DRAFT_501385</name>
</gene>
<proteinExistence type="predicted"/>
<feature type="region of interest" description="Disordered" evidence="1">
    <location>
        <begin position="63"/>
        <end position="83"/>
    </location>
</feature>
<keyword evidence="3" id="KW-1185">Reference proteome</keyword>
<dbReference type="AlphaFoldDB" id="A0A9P9AH35"/>
<feature type="compositionally biased region" description="Basic and acidic residues" evidence="1">
    <location>
        <begin position="186"/>
        <end position="198"/>
    </location>
</feature>
<evidence type="ECO:0000313" key="3">
    <source>
        <dbReference type="Proteomes" id="UP000777438"/>
    </source>
</evidence>
<reference evidence="2 3" key="1">
    <citation type="journal article" date="2021" name="Nat. Commun.">
        <title>Genetic determinants of endophytism in the Arabidopsis root mycobiome.</title>
        <authorList>
            <person name="Mesny F."/>
            <person name="Miyauchi S."/>
            <person name="Thiergart T."/>
            <person name="Pickel B."/>
            <person name="Atanasova L."/>
            <person name="Karlsson M."/>
            <person name="Huettel B."/>
            <person name="Barry K.W."/>
            <person name="Haridas S."/>
            <person name="Chen C."/>
            <person name="Bauer D."/>
            <person name="Andreopoulos W."/>
            <person name="Pangilinan J."/>
            <person name="LaButti K."/>
            <person name="Riley R."/>
            <person name="Lipzen A."/>
            <person name="Clum A."/>
            <person name="Drula E."/>
            <person name="Henrissat B."/>
            <person name="Kohler A."/>
            <person name="Grigoriev I.V."/>
            <person name="Martin F.M."/>
            <person name="Hacquard S."/>
        </authorList>
    </citation>
    <scope>NUCLEOTIDE SEQUENCE [LARGE SCALE GENOMIC DNA]</scope>
    <source>
        <strain evidence="2 3">MPI-CAGE-CH-0241</strain>
    </source>
</reference>
<feature type="region of interest" description="Disordered" evidence="1">
    <location>
        <begin position="321"/>
        <end position="343"/>
    </location>
</feature>